<dbReference type="AlphaFoldDB" id="A0A9N9K7Q9"/>
<accession>A0A9N9K7Q9</accession>
<evidence type="ECO:0000256" key="1">
    <source>
        <dbReference type="SAM" id="MobiDB-lite"/>
    </source>
</evidence>
<sequence length="58" mass="6625">LQHTTDSTISPVNDAEQLQQNDDSNKITVPINDGSSKQRFNKYQHQKKDNATKKEVKL</sequence>
<dbReference type="EMBL" id="CAJVPY010051076">
    <property type="protein sequence ID" value="CAG8814224.1"/>
    <property type="molecule type" value="Genomic_DNA"/>
</dbReference>
<dbReference type="Proteomes" id="UP000789405">
    <property type="component" value="Unassembled WGS sequence"/>
</dbReference>
<feature type="compositionally biased region" description="Basic and acidic residues" evidence="1">
    <location>
        <begin position="46"/>
        <end position="58"/>
    </location>
</feature>
<feature type="non-terminal residue" evidence="2">
    <location>
        <position position="1"/>
    </location>
</feature>
<keyword evidence="3" id="KW-1185">Reference proteome</keyword>
<organism evidence="2 3">
    <name type="scientific">Dentiscutata erythropus</name>
    <dbReference type="NCBI Taxonomy" id="1348616"/>
    <lineage>
        <taxon>Eukaryota</taxon>
        <taxon>Fungi</taxon>
        <taxon>Fungi incertae sedis</taxon>
        <taxon>Mucoromycota</taxon>
        <taxon>Glomeromycotina</taxon>
        <taxon>Glomeromycetes</taxon>
        <taxon>Diversisporales</taxon>
        <taxon>Gigasporaceae</taxon>
        <taxon>Dentiscutata</taxon>
    </lineage>
</organism>
<evidence type="ECO:0000313" key="2">
    <source>
        <dbReference type="EMBL" id="CAG8814224.1"/>
    </source>
</evidence>
<reference evidence="2" key="1">
    <citation type="submission" date="2021-06" db="EMBL/GenBank/DDBJ databases">
        <authorList>
            <person name="Kallberg Y."/>
            <person name="Tangrot J."/>
            <person name="Rosling A."/>
        </authorList>
    </citation>
    <scope>NUCLEOTIDE SEQUENCE</scope>
    <source>
        <strain evidence="2">MA453B</strain>
    </source>
</reference>
<protein>
    <submittedName>
        <fullName evidence="2">3629_t:CDS:1</fullName>
    </submittedName>
</protein>
<feature type="compositionally biased region" description="Polar residues" evidence="1">
    <location>
        <begin position="1"/>
        <end position="22"/>
    </location>
</feature>
<gene>
    <name evidence="2" type="ORF">DERYTH_LOCUS25924</name>
</gene>
<evidence type="ECO:0000313" key="3">
    <source>
        <dbReference type="Proteomes" id="UP000789405"/>
    </source>
</evidence>
<feature type="region of interest" description="Disordered" evidence="1">
    <location>
        <begin position="1"/>
        <end position="58"/>
    </location>
</feature>
<proteinExistence type="predicted"/>
<name>A0A9N9K7Q9_9GLOM</name>
<comment type="caution">
    <text evidence="2">The sequence shown here is derived from an EMBL/GenBank/DDBJ whole genome shotgun (WGS) entry which is preliminary data.</text>
</comment>